<reference evidence="1" key="2">
    <citation type="journal article" date="2015" name="Fish Shellfish Immunol.">
        <title>Early steps in the European eel (Anguilla anguilla)-Vibrio vulnificus interaction in the gills: Role of the RtxA13 toxin.</title>
        <authorList>
            <person name="Callol A."/>
            <person name="Pajuelo D."/>
            <person name="Ebbesson L."/>
            <person name="Teles M."/>
            <person name="MacKenzie S."/>
            <person name="Amaro C."/>
        </authorList>
    </citation>
    <scope>NUCLEOTIDE SEQUENCE</scope>
</reference>
<organism evidence="1">
    <name type="scientific">Anguilla anguilla</name>
    <name type="common">European freshwater eel</name>
    <name type="synonym">Muraena anguilla</name>
    <dbReference type="NCBI Taxonomy" id="7936"/>
    <lineage>
        <taxon>Eukaryota</taxon>
        <taxon>Metazoa</taxon>
        <taxon>Chordata</taxon>
        <taxon>Craniata</taxon>
        <taxon>Vertebrata</taxon>
        <taxon>Euteleostomi</taxon>
        <taxon>Actinopterygii</taxon>
        <taxon>Neopterygii</taxon>
        <taxon>Teleostei</taxon>
        <taxon>Anguilliformes</taxon>
        <taxon>Anguillidae</taxon>
        <taxon>Anguilla</taxon>
    </lineage>
</organism>
<dbReference type="AlphaFoldDB" id="A0A0E9PVV8"/>
<reference evidence="1" key="1">
    <citation type="submission" date="2014-11" db="EMBL/GenBank/DDBJ databases">
        <authorList>
            <person name="Amaro Gonzalez C."/>
        </authorList>
    </citation>
    <scope>NUCLEOTIDE SEQUENCE</scope>
</reference>
<sequence>MLGSGLCHLKCTVHLELVVMEVVDEFHFSFINSLN</sequence>
<proteinExistence type="predicted"/>
<evidence type="ECO:0000313" key="1">
    <source>
        <dbReference type="EMBL" id="JAH08008.1"/>
    </source>
</evidence>
<dbReference type="EMBL" id="GBXM01100569">
    <property type="protein sequence ID" value="JAH08008.1"/>
    <property type="molecule type" value="Transcribed_RNA"/>
</dbReference>
<protein>
    <submittedName>
        <fullName evidence="1">Uncharacterized protein</fullName>
    </submittedName>
</protein>
<name>A0A0E9PVV8_ANGAN</name>
<accession>A0A0E9PVV8</accession>